<comment type="caution">
    <text evidence="18">The sequence shown here is derived from an EMBL/GenBank/DDBJ whole genome shotgun (WGS) entry which is preliminary data.</text>
</comment>
<dbReference type="Proteomes" id="UP000245474">
    <property type="component" value="Unassembled WGS sequence"/>
</dbReference>
<evidence type="ECO:0000313" key="19">
    <source>
        <dbReference type="Proteomes" id="UP000245474"/>
    </source>
</evidence>
<dbReference type="NCBIfam" id="TIGR00757">
    <property type="entry name" value="RNaseEG"/>
    <property type="match status" value="1"/>
</dbReference>
<dbReference type="GO" id="GO:0000049">
    <property type="term" value="F:tRNA binding"/>
    <property type="evidence" value="ECO:0007669"/>
    <property type="project" value="UniProtKB-KW"/>
</dbReference>
<evidence type="ECO:0000256" key="2">
    <source>
        <dbReference type="ARBA" id="ARBA00004496"/>
    </source>
</evidence>
<comment type="cofactor">
    <cofactor evidence="1">
        <name>Mg(2+)</name>
        <dbReference type="ChEBI" id="CHEBI:18420"/>
    </cofactor>
</comment>
<keyword evidence="15" id="KW-0694">RNA-binding</keyword>
<proteinExistence type="inferred from homology"/>
<keyword evidence="7" id="KW-0820">tRNA-binding</keyword>
<dbReference type="GO" id="GO:0008033">
    <property type="term" value="P:tRNA processing"/>
    <property type="evidence" value="ECO:0007669"/>
    <property type="project" value="UniProtKB-KW"/>
</dbReference>
<evidence type="ECO:0000313" key="17">
    <source>
        <dbReference type="EMBL" id="PWG64099.1"/>
    </source>
</evidence>
<keyword evidence="11" id="KW-0699">rRNA-binding</keyword>
<dbReference type="AlphaFoldDB" id="A0A2U2N7Z2"/>
<sequence length="488" mass="54301">MSQEVLINVTPRETRVAVVENGSLQEVFIERSRRRGLVGNIYKGQVSRVLPGMQAAFIDAGLARTAFLHASDIAAVDAALEAGPQPTPDIGRLLKEQQAVLVQVIKDPIGSKGARLTTHITVPSRYMVLLPGNPTVGISARIEDAGERARLRALGESFLEGSEGCGFILRTAAEGVSEEALTRDREFLLRLWRSIQVRAAAAQPGTLVHGDLPLVLRVLRDLVSDDIERVRIDSRENFDRVVAFCEQFLPDIVPRLEHYPGERPIFDLYAVEDEIQRALERKVPLKSGGYLIIDQTEAMTTIDVNTGGYVGHRTLEETIFKTNLEAAQAIVRQLRLRNLGGIIIIDFIDMDEAEHKRQVLRALEKALERDHAKTQISGVSALGLVEITRKRTRESLEHVLCEPCPACGGRGNVKSAETVCYEIAREILREARQFDVEKLLVLAAQEVVDLVLDEESDSFAELEEFIGKPIEFQAEPLYTQEQFDVVLM</sequence>
<organism evidence="18 19">
    <name type="scientific">Sediminicurvatus halobius</name>
    <dbReference type="NCBI Taxonomy" id="2182432"/>
    <lineage>
        <taxon>Bacteria</taxon>
        <taxon>Pseudomonadati</taxon>
        <taxon>Pseudomonadota</taxon>
        <taxon>Gammaproteobacteria</taxon>
        <taxon>Chromatiales</taxon>
        <taxon>Ectothiorhodospiraceae</taxon>
        <taxon>Sediminicurvatus</taxon>
    </lineage>
</organism>
<dbReference type="GO" id="GO:0019843">
    <property type="term" value="F:rRNA binding"/>
    <property type="evidence" value="ECO:0007669"/>
    <property type="project" value="UniProtKB-KW"/>
</dbReference>
<dbReference type="PANTHER" id="PTHR30001">
    <property type="entry name" value="RIBONUCLEASE"/>
    <property type="match status" value="1"/>
</dbReference>
<name>A0A2U2N7Z2_9GAMM</name>
<evidence type="ECO:0000256" key="13">
    <source>
        <dbReference type="ARBA" id="ARBA00022801"/>
    </source>
</evidence>
<dbReference type="CDD" id="cd04453">
    <property type="entry name" value="S1_RNase_E"/>
    <property type="match status" value="1"/>
</dbReference>
<evidence type="ECO:0000256" key="3">
    <source>
        <dbReference type="ARBA" id="ARBA00005663"/>
    </source>
</evidence>
<keyword evidence="5" id="KW-0963">Cytoplasm</keyword>
<dbReference type="Pfam" id="PF10150">
    <property type="entry name" value="RNase_E_G"/>
    <property type="match status" value="1"/>
</dbReference>
<comment type="similarity">
    <text evidence="3">Belongs to the RNase E/G family. RNase G subfamily.</text>
</comment>
<dbReference type="Gene3D" id="3.40.1260.20">
    <property type="entry name" value="Ribonuclease E, catalytic domain"/>
    <property type="match status" value="1"/>
</dbReference>
<protein>
    <recommendedName>
        <fullName evidence="4">Ribonuclease G</fullName>
    </recommendedName>
</protein>
<dbReference type="Pfam" id="PF20833">
    <property type="entry name" value="RNase_E_G_Thio"/>
    <property type="match status" value="1"/>
</dbReference>
<dbReference type="InterPro" id="IPR004659">
    <property type="entry name" value="RNase_E/G"/>
</dbReference>
<evidence type="ECO:0000256" key="9">
    <source>
        <dbReference type="ARBA" id="ARBA00022722"/>
    </source>
</evidence>
<keyword evidence="14" id="KW-0460">Magnesium</keyword>
<dbReference type="NCBIfam" id="NF008689">
    <property type="entry name" value="PRK11712.1"/>
    <property type="match status" value="1"/>
</dbReference>
<dbReference type="InterPro" id="IPR019307">
    <property type="entry name" value="RNA-bd_AU-1/RNase_E/G"/>
</dbReference>
<dbReference type="OrthoDB" id="9804278at2"/>
<dbReference type="GO" id="GO:0004540">
    <property type="term" value="F:RNA nuclease activity"/>
    <property type="evidence" value="ECO:0007669"/>
    <property type="project" value="InterPro"/>
</dbReference>
<evidence type="ECO:0000256" key="12">
    <source>
        <dbReference type="ARBA" id="ARBA00022759"/>
    </source>
</evidence>
<dbReference type="PANTHER" id="PTHR30001:SF0">
    <property type="entry name" value="RIBONUCLEASE G"/>
    <property type="match status" value="1"/>
</dbReference>
<evidence type="ECO:0000256" key="10">
    <source>
        <dbReference type="ARBA" id="ARBA00022723"/>
    </source>
</evidence>
<dbReference type="SUPFAM" id="SSF50249">
    <property type="entry name" value="Nucleic acid-binding proteins"/>
    <property type="match status" value="1"/>
</dbReference>
<evidence type="ECO:0000256" key="7">
    <source>
        <dbReference type="ARBA" id="ARBA00022555"/>
    </source>
</evidence>
<comment type="subcellular location">
    <subcellularLocation>
        <location evidence="2">Cytoplasm</location>
    </subcellularLocation>
</comment>
<dbReference type="RefSeq" id="WP_109676116.1">
    <property type="nucleotide sequence ID" value="NZ_CP086615.1"/>
</dbReference>
<dbReference type="InterPro" id="IPR048583">
    <property type="entry name" value="RNase_E_G_thioredoxin-like"/>
</dbReference>
<dbReference type="InterPro" id="IPR012340">
    <property type="entry name" value="NA-bd_OB-fold"/>
</dbReference>
<keyword evidence="6" id="KW-0698">rRNA processing</keyword>
<dbReference type="GO" id="GO:0004519">
    <property type="term" value="F:endonuclease activity"/>
    <property type="evidence" value="ECO:0007669"/>
    <property type="project" value="UniProtKB-KW"/>
</dbReference>
<accession>A0A2U2N7Z2</accession>
<keyword evidence="19" id="KW-1185">Reference proteome</keyword>
<evidence type="ECO:0000256" key="8">
    <source>
        <dbReference type="ARBA" id="ARBA00022694"/>
    </source>
</evidence>
<keyword evidence="9" id="KW-0540">Nuclease</keyword>
<dbReference type="GO" id="GO:0046872">
    <property type="term" value="F:metal ion binding"/>
    <property type="evidence" value="ECO:0007669"/>
    <property type="project" value="UniProtKB-KW"/>
</dbReference>
<evidence type="ECO:0000256" key="1">
    <source>
        <dbReference type="ARBA" id="ARBA00001946"/>
    </source>
</evidence>
<dbReference type="GO" id="GO:0016787">
    <property type="term" value="F:hydrolase activity"/>
    <property type="evidence" value="ECO:0007669"/>
    <property type="project" value="UniProtKB-KW"/>
</dbReference>
<evidence type="ECO:0000256" key="15">
    <source>
        <dbReference type="ARBA" id="ARBA00022884"/>
    </source>
</evidence>
<dbReference type="SMART" id="SM00316">
    <property type="entry name" value="S1"/>
    <property type="match status" value="1"/>
</dbReference>
<evidence type="ECO:0000256" key="5">
    <source>
        <dbReference type="ARBA" id="ARBA00022490"/>
    </source>
</evidence>
<keyword evidence="13" id="KW-0378">Hydrolase</keyword>
<reference evidence="18 19" key="1">
    <citation type="submission" date="2018-05" db="EMBL/GenBank/DDBJ databases">
        <title>Spiribacter halobius sp. nov., a moderately halophilic bacterium isolated from marine solar saltern.</title>
        <authorList>
            <person name="Zheng W.-S."/>
            <person name="Lu D.-C."/>
            <person name="Du Z.-J."/>
        </authorList>
    </citation>
    <scope>NUCLEOTIDE SEQUENCE [LARGE SCALE GENOMIC DNA]</scope>
    <source>
        <strain evidence="18 19">E85</strain>
    </source>
</reference>
<evidence type="ECO:0000259" key="16">
    <source>
        <dbReference type="SMART" id="SM00316"/>
    </source>
</evidence>
<dbReference type="GO" id="GO:0005737">
    <property type="term" value="C:cytoplasm"/>
    <property type="evidence" value="ECO:0007669"/>
    <property type="project" value="UniProtKB-SubCell"/>
</dbReference>
<evidence type="ECO:0000313" key="18">
    <source>
        <dbReference type="EMBL" id="PWG65260.1"/>
    </source>
</evidence>
<dbReference type="InterPro" id="IPR003029">
    <property type="entry name" value="S1_domain"/>
</dbReference>
<keyword evidence="8" id="KW-0819">tRNA processing</keyword>
<evidence type="ECO:0000256" key="4">
    <source>
        <dbReference type="ARBA" id="ARBA00017719"/>
    </source>
</evidence>
<dbReference type="EMBL" id="QFFI01000003">
    <property type="protein sequence ID" value="PWG65260.1"/>
    <property type="molecule type" value="Genomic_DNA"/>
</dbReference>
<dbReference type="EMBL" id="QFFI01000007">
    <property type="protein sequence ID" value="PWG64099.1"/>
    <property type="molecule type" value="Genomic_DNA"/>
</dbReference>
<feature type="domain" description="S1 motif" evidence="16">
    <location>
        <begin position="37"/>
        <end position="119"/>
    </location>
</feature>
<dbReference type="GO" id="GO:0006364">
    <property type="term" value="P:rRNA processing"/>
    <property type="evidence" value="ECO:0007669"/>
    <property type="project" value="UniProtKB-KW"/>
</dbReference>
<keyword evidence="12" id="KW-0255">Endonuclease</keyword>
<evidence type="ECO:0000256" key="11">
    <source>
        <dbReference type="ARBA" id="ARBA00022730"/>
    </source>
</evidence>
<gene>
    <name evidence="18" type="ORF">DEM34_03030</name>
    <name evidence="17" type="ORF">DEM34_06245</name>
</gene>
<evidence type="ECO:0000256" key="14">
    <source>
        <dbReference type="ARBA" id="ARBA00022842"/>
    </source>
</evidence>
<dbReference type="Gene3D" id="2.40.50.140">
    <property type="entry name" value="Nucleic acid-binding proteins"/>
    <property type="match status" value="1"/>
</dbReference>
<keyword evidence="10" id="KW-0479">Metal-binding</keyword>
<evidence type="ECO:0000256" key="6">
    <source>
        <dbReference type="ARBA" id="ARBA00022552"/>
    </source>
</evidence>